<name>A0ABQ5RXF5_9CHLO</name>
<sequence length="1658" mass="170894">MVQVAGSSQAASPSVRLPLLRLSILNPAKRCRRGAPCLHFAIHQQPQSPSGLPSRSSTHLSPRSSSSFQSAHCACGSRRRAERSVVGHAGSSSGASRGGGPKQWSGSWASVTGSYRGSYDEAAGDVSDELPEGSADEVLRGRAGKLLALGGAVSLELLLTGSLVWTPLAAAVVALVVLPGTRALTAAQAAAREAETVARAEARVRAEMAARVPVSPPESAVWMGRLMGELWQPFVQPLVLRDNLDHWADKVRRAAPAGLELQLEEMSLGTEAPQLNNFQVLADPASGRVTAINCDMAFDSSSMRVVVSGSGPLGRFTATMAGINMRGRMRLLPIPDKRIILFSFREPPTIDPKMTLEGPFLGARDIPPTSLVRSLLAAILQDCLVEPVRAAISLDPAPLVGQPIDTTVHIYVESVQGIRGGGSTPAAAPAGAQVSSAPSASSSQTSSPVPHPPQSPQQRQSDEAKVAAFLESLASGPPTSPSAAAAGGSANSSGGGGATAAVVAAASNAAVAASEAVVEGAGAIASLVPGLSAVAGSAAAEGPGRGPRQRMLQVVAINTDSKLQRETTPVPYKAGAIGSAAASEGIVVPVLQMLKLNVGHKDTIYKLLVKDVGRSGLVGSVTSSSHSPATATTPSAASSLGPPSPSFPPSGSTSSASSTPTSVAAAMVTGLPTPGLLGSVRLHVAAARDGSTLFWAAGLGGEPVAVRWRPSDGPWRVTLPLESPAFGLPPPAPQPGAVASGMPARSEAAPAAPGPTAGSNTNGGVSQGAAPSNCANGKASDPGRSQTSAAKPLTPATAAHRDGTSTAKQPPGPAAGAVSSDHIDGDGGSAQSDPSRPSQHHGGAPSTSGGSSHDAGSSSTGPLASGGAPSITLLVSTDPWVYKDAARPRGTDDSPRPRSLVLQVVEARELAAHDWAGTCDPYVRISYNGRTYRTRTLYNAHTPVWQQTFILADNRSPSSLTRPARNRLSLAVYDSGVSRDDRLGSATLNLDMASDQLLQDRWIPLQGVESGRLRVRLAAVPDSPDSPAVRCIVEALQKVARGMDPLLQVVVMSARALSPRRNVQLLGLRDAYCNVVYGGARHVTPVVRQSQTPPWHYSAIFVMQHPEDVEGQEEEVKPPLPVGEGESERRRQVDTAAGVRTGKSGRDSAASGGAAGAGSGQSKVGGSQMLRTVAGNRDAAAASARGTRGSRNGGRDVNATAVEEGQGVRNGIEVGSSADPAGALVPYPPIPGALGVPELLTSSRAAAAAGGGPARPRPRPRFRRGLNRDLLRLEVKDVAPVPPDEDLGWVELPVRALLPQPGDSWQGWLPLRRGEGAELLVRISRIEPIPMDQDGVLLPMLVQQQQQVTSKAAAASSSQPQGSSVVTMTAAGGAGGDDFGLTGTRSPPQQAMASMEKVLLDSFTDQVRAANRSAGQVGQDLRVRLGQDVIPKIQDWWEGALQRTVSTLEPPSSKVSSFLRSPLLLTSSWLAGKVAISGKPPSDPQRMLPSPPPATSQLSGQVQGSQQMPGEQQVSTPGAIQDIMAARVTADDNGKVRRASSSSGNQRAEASEVEAGASMTTAGITTSSTIDAEASDTGENSNSTGQNGLANKASKNGGSRGLKVVRGTREADGWRLGQLVARAWEQLLGPPAYQAKPRADDSLQPQQKQQERQQEKKG</sequence>
<protein>
    <recommendedName>
        <fullName evidence="2">C2 domain-containing protein</fullName>
    </recommendedName>
</protein>
<feature type="compositionally biased region" description="Low complexity" evidence="1">
    <location>
        <begin position="52"/>
        <end position="67"/>
    </location>
</feature>
<evidence type="ECO:0000259" key="2">
    <source>
        <dbReference type="PROSITE" id="PS50004"/>
    </source>
</evidence>
<evidence type="ECO:0000313" key="4">
    <source>
        <dbReference type="Proteomes" id="UP001165090"/>
    </source>
</evidence>
<feature type="compositionally biased region" description="Basic and acidic residues" evidence="1">
    <location>
        <begin position="1649"/>
        <end position="1658"/>
    </location>
</feature>
<keyword evidence="4" id="KW-1185">Reference proteome</keyword>
<dbReference type="PANTHER" id="PTHR47264">
    <property type="entry name" value="OS01G0128800 PROTEIN"/>
    <property type="match status" value="1"/>
</dbReference>
<gene>
    <name evidence="3" type="ORF">VaNZ11_004899</name>
</gene>
<feature type="region of interest" description="Disordered" evidence="1">
    <location>
        <begin position="421"/>
        <end position="498"/>
    </location>
</feature>
<feature type="compositionally biased region" description="Polar residues" evidence="1">
    <location>
        <begin position="1558"/>
        <end position="1570"/>
    </location>
</feature>
<feature type="region of interest" description="Disordered" evidence="1">
    <location>
        <begin position="726"/>
        <end position="870"/>
    </location>
</feature>
<dbReference type="PANTHER" id="PTHR47264:SF3">
    <property type="entry name" value="SYNAPTOTAGMIN-5 ISOFORM X1"/>
    <property type="match status" value="1"/>
</dbReference>
<dbReference type="CDD" id="cd00030">
    <property type="entry name" value="C2"/>
    <property type="match status" value="1"/>
</dbReference>
<feature type="region of interest" description="Disordered" evidence="1">
    <location>
        <begin position="1476"/>
        <end position="1516"/>
    </location>
</feature>
<feature type="compositionally biased region" description="Low complexity" evidence="1">
    <location>
        <begin position="424"/>
        <end position="448"/>
    </location>
</feature>
<feature type="domain" description="C2" evidence="2">
    <location>
        <begin position="880"/>
        <end position="1003"/>
    </location>
</feature>
<accession>A0ABQ5RXF5</accession>
<feature type="region of interest" description="Disordered" evidence="1">
    <location>
        <begin position="1108"/>
        <end position="1198"/>
    </location>
</feature>
<dbReference type="CDD" id="cd21669">
    <property type="entry name" value="SMP_SF"/>
    <property type="match status" value="1"/>
</dbReference>
<reference evidence="3 4" key="1">
    <citation type="journal article" date="2023" name="IScience">
        <title>Expanded male sex-determining region conserved during the evolution of homothallism in the green alga Volvox.</title>
        <authorList>
            <person name="Yamamoto K."/>
            <person name="Matsuzaki R."/>
            <person name="Mahakham W."/>
            <person name="Heman W."/>
            <person name="Sekimoto H."/>
            <person name="Kawachi M."/>
            <person name="Minakuchi Y."/>
            <person name="Toyoda A."/>
            <person name="Nozaki H."/>
        </authorList>
    </citation>
    <scope>NUCLEOTIDE SEQUENCE [LARGE SCALE GENOMIC DNA]</scope>
    <source>
        <strain evidence="3 4">NIES-4468</strain>
    </source>
</reference>
<feature type="compositionally biased region" description="Low complexity" evidence="1">
    <location>
        <begin position="84"/>
        <end position="95"/>
    </location>
</feature>
<feature type="compositionally biased region" description="Low complexity" evidence="1">
    <location>
        <begin position="1174"/>
        <end position="1190"/>
    </location>
</feature>
<feature type="region of interest" description="Disordered" evidence="1">
    <location>
        <begin position="1528"/>
        <end position="1612"/>
    </location>
</feature>
<feature type="compositionally biased region" description="Low complexity" evidence="1">
    <location>
        <begin position="748"/>
        <end position="758"/>
    </location>
</feature>
<feature type="compositionally biased region" description="Low complexity" evidence="1">
    <location>
        <begin position="1496"/>
        <end position="1507"/>
    </location>
</feature>
<feature type="compositionally biased region" description="Low complexity" evidence="1">
    <location>
        <begin position="846"/>
        <end position="861"/>
    </location>
</feature>
<feature type="region of interest" description="Disordered" evidence="1">
    <location>
        <begin position="1631"/>
        <end position="1658"/>
    </location>
</feature>
<feature type="compositionally biased region" description="Low complexity" evidence="1">
    <location>
        <begin position="649"/>
        <end position="659"/>
    </location>
</feature>
<evidence type="ECO:0000313" key="3">
    <source>
        <dbReference type="EMBL" id="GLI62296.1"/>
    </source>
</evidence>
<proteinExistence type="predicted"/>
<dbReference type="PROSITE" id="PS50004">
    <property type="entry name" value="C2"/>
    <property type="match status" value="1"/>
</dbReference>
<dbReference type="Proteomes" id="UP001165090">
    <property type="component" value="Unassembled WGS sequence"/>
</dbReference>
<feature type="region of interest" description="Disordered" evidence="1">
    <location>
        <begin position="84"/>
        <end position="106"/>
    </location>
</feature>
<dbReference type="InterPro" id="IPR000008">
    <property type="entry name" value="C2_dom"/>
</dbReference>
<feature type="region of interest" description="Disordered" evidence="1">
    <location>
        <begin position="44"/>
        <end position="72"/>
    </location>
</feature>
<dbReference type="EMBL" id="BSDZ01000013">
    <property type="protein sequence ID" value="GLI62296.1"/>
    <property type="molecule type" value="Genomic_DNA"/>
</dbReference>
<dbReference type="Pfam" id="PF00168">
    <property type="entry name" value="C2"/>
    <property type="match status" value="2"/>
</dbReference>
<dbReference type="SUPFAM" id="SSF49562">
    <property type="entry name" value="C2 domain (Calcium/lipid-binding domain, CaLB)"/>
    <property type="match status" value="2"/>
</dbReference>
<dbReference type="InterPro" id="IPR035892">
    <property type="entry name" value="C2_domain_sf"/>
</dbReference>
<organism evidence="3 4">
    <name type="scientific">Volvox africanus</name>
    <dbReference type="NCBI Taxonomy" id="51714"/>
    <lineage>
        <taxon>Eukaryota</taxon>
        <taxon>Viridiplantae</taxon>
        <taxon>Chlorophyta</taxon>
        <taxon>core chlorophytes</taxon>
        <taxon>Chlorophyceae</taxon>
        <taxon>CS clade</taxon>
        <taxon>Chlamydomonadales</taxon>
        <taxon>Volvocaceae</taxon>
        <taxon>Volvox</taxon>
    </lineage>
</organism>
<feature type="region of interest" description="Disordered" evidence="1">
    <location>
        <begin position="620"/>
        <end position="659"/>
    </location>
</feature>
<feature type="compositionally biased region" description="Low complexity" evidence="1">
    <location>
        <begin position="474"/>
        <end position="492"/>
    </location>
</feature>
<feature type="compositionally biased region" description="Polar residues" evidence="1">
    <location>
        <begin position="1577"/>
        <end position="1597"/>
    </location>
</feature>
<feature type="compositionally biased region" description="Polar residues" evidence="1">
    <location>
        <begin position="759"/>
        <end position="775"/>
    </location>
</feature>
<feature type="compositionally biased region" description="Polar residues" evidence="1">
    <location>
        <begin position="1539"/>
        <end position="1548"/>
    </location>
</feature>
<dbReference type="Gene3D" id="2.60.40.150">
    <property type="entry name" value="C2 domain"/>
    <property type="match status" value="2"/>
</dbReference>
<dbReference type="SMART" id="SM00239">
    <property type="entry name" value="C2"/>
    <property type="match status" value="1"/>
</dbReference>
<feature type="compositionally biased region" description="Low complexity" evidence="1">
    <location>
        <begin position="620"/>
        <end position="641"/>
    </location>
</feature>
<comment type="caution">
    <text evidence="3">The sequence shown here is derived from an EMBL/GenBank/DDBJ whole genome shotgun (WGS) entry which is preliminary data.</text>
</comment>
<evidence type="ECO:0000256" key="1">
    <source>
        <dbReference type="SAM" id="MobiDB-lite"/>
    </source>
</evidence>